<dbReference type="PRINTS" id="PR01790">
    <property type="entry name" value="SMP30FAMILY"/>
</dbReference>
<evidence type="ECO:0000313" key="3">
    <source>
        <dbReference type="EMBL" id="MFC4909408.1"/>
    </source>
</evidence>
<dbReference type="EC" id="3.1.1.99" evidence="3"/>
<reference evidence="4" key="1">
    <citation type="journal article" date="2019" name="Int. J. Syst. Evol. Microbiol.">
        <title>The Global Catalogue of Microorganisms (GCM) 10K type strain sequencing project: providing services to taxonomists for standard genome sequencing and annotation.</title>
        <authorList>
            <consortium name="The Broad Institute Genomics Platform"/>
            <consortium name="The Broad Institute Genome Sequencing Center for Infectious Disease"/>
            <person name="Wu L."/>
            <person name="Ma J."/>
        </authorList>
    </citation>
    <scope>NUCLEOTIDE SEQUENCE [LARGE SCALE GENOMIC DNA]</scope>
    <source>
        <strain evidence="4">KLKA75</strain>
    </source>
</reference>
<organism evidence="3 4">
    <name type="scientific">Actinomadura gamaensis</name>
    <dbReference type="NCBI Taxonomy" id="1763541"/>
    <lineage>
        <taxon>Bacteria</taxon>
        <taxon>Bacillati</taxon>
        <taxon>Actinomycetota</taxon>
        <taxon>Actinomycetes</taxon>
        <taxon>Streptosporangiales</taxon>
        <taxon>Thermomonosporaceae</taxon>
        <taxon>Actinomadura</taxon>
    </lineage>
</organism>
<accession>A0ABV9TZ15</accession>
<sequence>MTPEIALRAAALLGEGPTWDPAAGRLLWVDILRSEIHRYDPSGGRDEVLDVPQHVGAAKPCRGGGLVLNLRDGVALRSPAGDLTWLSRFPDDPDVRGNDATVGPDGAFWAGTMRYDEAAGGGALRRVTPDGATTTVFPDVTVSNGLAWSPDRTLAYYVDSPTGRVDVFPAEAPERRAPFVRIPPPGFPDGLTVDADGCVWVAMWSGGRVHRFTPDARLDRTIELPAAQTTSCAFGGEGLRDLYVTSATAKAPPGDALAGSLFVIPDAGQGLPPLPFPA</sequence>
<keyword evidence="3" id="KW-0378">Hydrolase</keyword>
<keyword evidence="4" id="KW-1185">Reference proteome</keyword>
<dbReference type="EMBL" id="JBHSIT010000005">
    <property type="protein sequence ID" value="MFC4909408.1"/>
    <property type="molecule type" value="Genomic_DNA"/>
</dbReference>
<comment type="caution">
    <text evidence="3">The sequence shown here is derived from an EMBL/GenBank/DDBJ whole genome shotgun (WGS) entry which is preliminary data.</text>
</comment>
<dbReference type="InterPro" id="IPR013658">
    <property type="entry name" value="SGL"/>
</dbReference>
<dbReference type="Proteomes" id="UP001595872">
    <property type="component" value="Unassembled WGS sequence"/>
</dbReference>
<evidence type="ECO:0000259" key="2">
    <source>
        <dbReference type="Pfam" id="PF08450"/>
    </source>
</evidence>
<dbReference type="Pfam" id="PF08450">
    <property type="entry name" value="SGL"/>
    <property type="match status" value="1"/>
</dbReference>
<dbReference type="InterPro" id="IPR011042">
    <property type="entry name" value="6-blade_b-propeller_TolB-like"/>
</dbReference>
<dbReference type="Gene3D" id="2.120.10.30">
    <property type="entry name" value="TolB, C-terminal domain"/>
    <property type="match status" value="1"/>
</dbReference>
<dbReference type="InterPro" id="IPR005511">
    <property type="entry name" value="SMP-30"/>
</dbReference>
<dbReference type="GO" id="GO:0016787">
    <property type="term" value="F:hydrolase activity"/>
    <property type="evidence" value="ECO:0007669"/>
    <property type="project" value="UniProtKB-KW"/>
</dbReference>
<dbReference type="RefSeq" id="WP_378256901.1">
    <property type="nucleotide sequence ID" value="NZ_JBHSIT010000005.1"/>
</dbReference>
<comment type="similarity">
    <text evidence="1">Belongs to the SMP-30/CGR1 family.</text>
</comment>
<feature type="domain" description="SMP-30/Gluconolactonase/LRE-like region" evidence="2">
    <location>
        <begin position="13"/>
        <end position="248"/>
    </location>
</feature>
<name>A0ABV9TZ15_9ACTN</name>
<dbReference type="PANTHER" id="PTHR10907:SF47">
    <property type="entry name" value="REGUCALCIN"/>
    <property type="match status" value="1"/>
</dbReference>
<gene>
    <name evidence="3" type="ORF">ACFPCY_18955</name>
</gene>
<evidence type="ECO:0000313" key="4">
    <source>
        <dbReference type="Proteomes" id="UP001595872"/>
    </source>
</evidence>
<proteinExistence type="inferred from homology"/>
<evidence type="ECO:0000256" key="1">
    <source>
        <dbReference type="ARBA" id="ARBA00008853"/>
    </source>
</evidence>
<dbReference type="SUPFAM" id="SSF63829">
    <property type="entry name" value="Calcium-dependent phosphotriesterase"/>
    <property type="match status" value="1"/>
</dbReference>
<protein>
    <submittedName>
        <fullName evidence="3">SMP-30/gluconolactonase/LRE family protein</fullName>
        <ecNumber evidence="3">3.1.1.99</ecNumber>
    </submittedName>
</protein>
<dbReference type="PANTHER" id="PTHR10907">
    <property type="entry name" value="REGUCALCIN"/>
    <property type="match status" value="1"/>
</dbReference>